<organism evidence="4 5">
    <name type="scientific">Cutibacterium granulosum</name>
    <dbReference type="NCBI Taxonomy" id="33011"/>
    <lineage>
        <taxon>Bacteria</taxon>
        <taxon>Bacillati</taxon>
        <taxon>Actinomycetota</taxon>
        <taxon>Actinomycetes</taxon>
        <taxon>Propionibacteriales</taxon>
        <taxon>Propionibacteriaceae</taxon>
        <taxon>Cutibacterium</taxon>
    </lineage>
</organism>
<dbReference type="KEGG" id="cgrn:4412665_01571"/>
<name>A0A239WUE3_9ACTN</name>
<keyword evidence="2" id="KW-0012">Acyltransferase</keyword>
<dbReference type="SUPFAM" id="SSF55729">
    <property type="entry name" value="Acyl-CoA N-acyltransferases (Nat)"/>
    <property type="match status" value="1"/>
</dbReference>
<evidence type="ECO:0000256" key="2">
    <source>
        <dbReference type="ARBA" id="ARBA00023315"/>
    </source>
</evidence>
<dbReference type="Gene3D" id="3.40.630.30">
    <property type="match status" value="1"/>
</dbReference>
<dbReference type="InterPro" id="IPR050832">
    <property type="entry name" value="Bact_Acetyltransf"/>
</dbReference>
<proteinExistence type="predicted"/>
<dbReference type="GO" id="GO:0016747">
    <property type="term" value="F:acyltransferase activity, transferring groups other than amino-acyl groups"/>
    <property type="evidence" value="ECO:0007669"/>
    <property type="project" value="InterPro"/>
</dbReference>
<dbReference type="GeneID" id="85154116"/>
<dbReference type="PANTHER" id="PTHR43877">
    <property type="entry name" value="AMINOALKYLPHOSPHONATE N-ACETYLTRANSFERASE-RELATED-RELATED"/>
    <property type="match status" value="1"/>
</dbReference>
<gene>
    <name evidence="4" type="ORF">SAMEA4412665_01571</name>
</gene>
<keyword evidence="1 4" id="KW-0808">Transferase</keyword>
<dbReference type="AlphaFoldDB" id="A0A239WUE3"/>
<evidence type="ECO:0000313" key="5">
    <source>
        <dbReference type="Proteomes" id="UP000215332"/>
    </source>
</evidence>
<accession>A0A239WUE3</accession>
<dbReference type="Proteomes" id="UP000215332">
    <property type="component" value="Chromosome 1"/>
</dbReference>
<evidence type="ECO:0000256" key="1">
    <source>
        <dbReference type="ARBA" id="ARBA00022679"/>
    </source>
</evidence>
<reference evidence="4 5" key="1">
    <citation type="submission" date="2017-06" db="EMBL/GenBank/DDBJ databases">
        <authorList>
            <consortium name="Pathogen Informatics"/>
        </authorList>
    </citation>
    <scope>NUCLEOTIDE SEQUENCE [LARGE SCALE GENOMIC DNA]</scope>
    <source>
        <strain evidence="4 5">NCTC11865</strain>
    </source>
</reference>
<protein>
    <submittedName>
        <fullName evidence="4">Predicted acetyltransferase</fullName>
    </submittedName>
</protein>
<dbReference type="CDD" id="cd04301">
    <property type="entry name" value="NAT_SF"/>
    <property type="match status" value="1"/>
</dbReference>
<dbReference type="EMBL" id="LT906441">
    <property type="protein sequence ID" value="SNV37740.1"/>
    <property type="molecule type" value="Genomic_DNA"/>
</dbReference>
<sequence>MADSHTCPANPAHTASVRLALPTEATAIAEIQQRAWTDDPDLAVLTNEVSGTDAATAWSEAIMRPPMADFRVLVAVEPDEDGAAVVRGFAAIGPSEDADAEHTDALVAEFAVDPRHRGQGHGSRLLNAVVDTLRADRFTRATWWVRAGDDATRRFLTEAGWGADGAHRETGTEDDRIRIKEVRLHTGIGTD</sequence>
<feature type="domain" description="N-acetyltransferase" evidence="3">
    <location>
        <begin position="29"/>
        <end position="183"/>
    </location>
</feature>
<dbReference type="RefSeq" id="WP_021104677.1">
    <property type="nucleotide sequence ID" value="NZ_AP026710.1"/>
</dbReference>
<dbReference type="Pfam" id="PF00583">
    <property type="entry name" value="Acetyltransf_1"/>
    <property type="match status" value="1"/>
</dbReference>
<dbReference type="InterPro" id="IPR016181">
    <property type="entry name" value="Acyl_CoA_acyltransferase"/>
</dbReference>
<dbReference type="PROSITE" id="PS51186">
    <property type="entry name" value="GNAT"/>
    <property type="match status" value="1"/>
</dbReference>
<evidence type="ECO:0000259" key="3">
    <source>
        <dbReference type="PROSITE" id="PS51186"/>
    </source>
</evidence>
<dbReference type="InterPro" id="IPR000182">
    <property type="entry name" value="GNAT_dom"/>
</dbReference>
<evidence type="ECO:0000313" key="4">
    <source>
        <dbReference type="EMBL" id="SNV37740.1"/>
    </source>
</evidence>
<dbReference type="eggNOG" id="COG0456">
    <property type="taxonomic scope" value="Bacteria"/>
</dbReference>